<name>A0A6B0Z0C7_9CHLR</name>
<keyword evidence="3" id="KW-0949">S-adenosyl-L-methionine</keyword>
<feature type="domain" description="Methyltransferase" evidence="4">
    <location>
        <begin position="41"/>
        <end position="138"/>
    </location>
</feature>
<evidence type="ECO:0000256" key="3">
    <source>
        <dbReference type="ARBA" id="ARBA00022691"/>
    </source>
</evidence>
<dbReference type="InterPro" id="IPR041698">
    <property type="entry name" value="Methyltransf_25"/>
</dbReference>
<dbReference type="Pfam" id="PF13649">
    <property type="entry name" value="Methyltransf_25"/>
    <property type="match status" value="1"/>
</dbReference>
<evidence type="ECO:0000256" key="1">
    <source>
        <dbReference type="ARBA" id="ARBA00022603"/>
    </source>
</evidence>
<evidence type="ECO:0000313" key="5">
    <source>
        <dbReference type="EMBL" id="MXY95915.1"/>
    </source>
</evidence>
<accession>A0A6B0Z0C7</accession>
<dbReference type="Gene3D" id="2.20.25.110">
    <property type="entry name" value="S-adenosyl-L-methionine-dependent methyltransferases"/>
    <property type="match status" value="1"/>
</dbReference>
<dbReference type="AlphaFoldDB" id="A0A6B0Z0C7"/>
<proteinExistence type="predicted"/>
<protein>
    <submittedName>
        <fullName evidence="5">Class I SAM-dependent methyltransferase</fullName>
    </submittedName>
</protein>
<dbReference type="PANTHER" id="PTHR43464">
    <property type="entry name" value="METHYLTRANSFERASE"/>
    <property type="match status" value="1"/>
</dbReference>
<sequence length="243" mass="26505">MNDFFSDGSPFLRHPLLTAERTRQEIDFLVNALPLSPGARVLDVGCGFGRHSVELARRDYHVLGIDPAAAMIRAARQNAQEAGLEVNFQQVAAEGYFAAQPFDAALCLFTTLGQVPPASDDDNRVLLTTVSNSLKEGGRFALELPQKEPALDALKPSDRFGGDASYAEVQRSFDAQTGIVTEQFHIVSPEGIQDYHLRYRLFTRQDVIGLLAAAGLQILKSYDGYNPADLTGDSPAMLFVCAK</sequence>
<dbReference type="Gene3D" id="3.40.50.150">
    <property type="entry name" value="Vaccinia Virus protein VP39"/>
    <property type="match status" value="1"/>
</dbReference>
<organism evidence="5">
    <name type="scientific">Caldilineaceae bacterium SB0664_bin_27</name>
    <dbReference type="NCBI Taxonomy" id="2605260"/>
    <lineage>
        <taxon>Bacteria</taxon>
        <taxon>Bacillati</taxon>
        <taxon>Chloroflexota</taxon>
        <taxon>Caldilineae</taxon>
        <taxon>Caldilineales</taxon>
        <taxon>Caldilineaceae</taxon>
    </lineage>
</organism>
<reference evidence="5" key="1">
    <citation type="submission" date="2019-09" db="EMBL/GenBank/DDBJ databases">
        <title>Characterisation of the sponge microbiome using genome-centric metagenomics.</title>
        <authorList>
            <person name="Engelberts J.P."/>
            <person name="Robbins S.J."/>
            <person name="De Goeij J.M."/>
            <person name="Aranda M."/>
            <person name="Bell S.C."/>
            <person name="Webster N.S."/>
        </authorList>
    </citation>
    <scope>NUCLEOTIDE SEQUENCE</scope>
    <source>
        <strain evidence="5">SB0664_bin_27</strain>
    </source>
</reference>
<gene>
    <name evidence="5" type="ORF">F4Y42_20950</name>
</gene>
<dbReference type="GO" id="GO:0032259">
    <property type="term" value="P:methylation"/>
    <property type="evidence" value="ECO:0007669"/>
    <property type="project" value="UniProtKB-KW"/>
</dbReference>
<dbReference type="EMBL" id="VXRG01000182">
    <property type="protein sequence ID" value="MXY95915.1"/>
    <property type="molecule type" value="Genomic_DNA"/>
</dbReference>
<keyword evidence="1 5" id="KW-0489">Methyltransferase</keyword>
<keyword evidence="2 5" id="KW-0808">Transferase</keyword>
<evidence type="ECO:0000256" key="2">
    <source>
        <dbReference type="ARBA" id="ARBA00022679"/>
    </source>
</evidence>
<dbReference type="PANTHER" id="PTHR43464:SF19">
    <property type="entry name" value="UBIQUINONE BIOSYNTHESIS O-METHYLTRANSFERASE, MITOCHONDRIAL"/>
    <property type="match status" value="1"/>
</dbReference>
<comment type="caution">
    <text evidence="5">The sequence shown here is derived from an EMBL/GenBank/DDBJ whole genome shotgun (WGS) entry which is preliminary data.</text>
</comment>
<dbReference type="GO" id="GO:0008168">
    <property type="term" value="F:methyltransferase activity"/>
    <property type="evidence" value="ECO:0007669"/>
    <property type="project" value="UniProtKB-KW"/>
</dbReference>
<dbReference type="SUPFAM" id="SSF53335">
    <property type="entry name" value="S-adenosyl-L-methionine-dependent methyltransferases"/>
    <property type="match status" value="1"/>
</dbReference>
<dbReference type="InterPro" id="IPR029063">
    <property type="entry name" value="SAM-dependent_MTases_sf"/>
</dbReference>
<dbReference type="CDD" id="cd02440">
    <property type="entry name" value="AdoMet_MTases"/>
    <property type="match status" value="1"/>
</dbReference>
<evidence type="ECO:0000259" key="4">
    <source>
        <dbReference type="Pfam" id="PF13649"/>
    </source>
</evidence>